<evidence type="ECO:0000256" key="5">
    <source>
        <dbReference type="ARBA" id="ARBA00022989"/>
    </source>
</evidence>
<dbReference type="GO" id="GO:0005886">
    <property type="term" value="C:plasma membrane"/>
    <property type="evidence" value="ECO:0007669"/>
    <property type="project" value="UniProtKB-SubCell"/>
</dbReference>
<feature type="transmembrane region" description="Helical" evidence="7">
    <location>
        <begin position="157"/>
        <end position="178"/>
    </location>
</feature>
<dbReference type="Pfam" id="PF09335">
    <property type="entry name" value="VTT_dom"/>
    <property type="match status" value="1"/>
</dbReference>
<protein>
    <submittedName>
        <fullName evidence="9">DedA family protein</fullName>
    </submittedName>
</protein>
<sequence>MEQLHLICNTILHLDSYLFSFVSQYGAWTYLVLFLIIFCETGLVILPFLPGDSLLFASGSIAAQSSASLDIVLLFTLLVIASIIGNQLNYFFGRVIGPQVFTSDKSRFLNKKYLMKTHHFYEKHGGKTIIFARFIPIIRTFAPFIAGIGYMKRSHFFLYNIASATLWIGSLLFLGYFVGGLPFIKNNFTLVIYGIIVLSLLPPILTFLYRKLARAQKN</sequence>
<dbReference type="RefSeq" id="WP_028372911.1">
    <property type="nucleotide sequence ID" value="NZ_CAAAJD010000008.1"/>
</dbReference>
<reference evidence="9 10" key="1">
    <citation type="submission" date="2015-11" db="EMBL/GenBank/DDBJ databases">
        <title>Genomic analysis of 38 Legionella species identifies large and diverse effector repertoires.</title>
        <authorList>
            <person name="Burstein D."/>
            <person name="Amaro F."/>
            <person name="Zusman T."/>
            <person name="Lifshitz Z."/>
            <person name="Cohen O."/>
            <person name="Gilbert J.A."/>
            <person name="Pupko T."/>
            <person name="Shuman H.A."/>
            <person name="Segal G."/>
        </authorList>
    </citation>
    <scope>NUCLEOTIDE SEQUENCE [LARGE SCALE GENOMIC DNA]</scope>
    <source>
        <strain evidence="9 10">ATCC 49751</strain>
    </source>
</reference>
<keyword evidence="3 7" id="KW-1003">Cell membrane</keyword>
<comment type="subcellular location">
    <subcellularLocation>
        <location evidence="1 7">Cell membrane</location>
        <topology evidence="1 7">Multi-pass membrane protein</topology>
    </subcellularLocation>
</comment>
<accession>A0A0W0VXK1</accession>
<proteinExistence type="inferred from homology"/>
<keyword evidence="5 7" id="KW-1133">Transmembrane helix</keyword>
<feature type="transmembrane region" description="Helical" evidence="7">
    <location>
        <begin position="61"/>
        <end position="84"/>
    </location>
</feature>
<dbReference type="InterPro" id="IPR032816">
    <property type="entry name" value="VTT_dom"/>
</dbReference>
<organism evidence="9 10">
    <name type="scientific">Legionella lansingensis</name>
    <dbReference type="NCBI Taxonomy" id="45067"/>
    <lineage>
        <taxon>Bacteria</taxon>
        <taxon>Pseudomonadati</taxon>
        <taxon>Pseudomonadota</taxon>
        <taxon>Gammaproteobacteria</taxon>
        <taxon>Legionellales</taxon>
        <taxon>Legionellaceae</taxon>
        <taxon>Legionella</taxon>
    </lineage>
</organism>
<dbReference type="InterPro" id="IPR032818">
    <property type="entry name" value="DedA-like"/>
</dbReference>
<evidence type="ECO:0000313" key="9">
    <source>
        <dbReference type="EMBL" id="KTD24755.1"/>
    </source>
</evidence>
<evidence type="ECO:0000256" key="7">
    <source>
        <dbReference type="RuleBase" id="RU367016"/>
    </source>
</evidence>
<feature type="transmembrane region" description="Helical" evidence="7">
    <location>
        <begin position="27"/>
        <end position="49"/>
    </location>
</feature>
<feature type="domain" description="VTT" evidence="8">
    <location>
        <begin position="49"/>
        <end position="176"/>
    </location>
</feature>
<keyword evidence="10" id="KW-1185">Reference proteome</keyword>
<dbReference type="PANTHER" id="PTHR30353:SF0">
    <property type="entry name" value="TRANSMEMBRANE PROTEIN"/>
    <property type="match status" value="1"/>
</dbReference>
<dbReference type="PATRIC" id="fig|45067.4.peg.335"/>
<dbReference type="OrthoDB" id="9813426at2"/>
<name>A0A0W0VXK1_9GAMM</name>
<keyword evidence="6 7" id="KW-0472">Membrane</keyword>
<dbReference type="eggNOG" id="COG0586">
    <property type="taxonomic scope" value="Bacteria"/>
</dbReference>
<evidence type="ECO:0000256" key="4">
    <source>
        <dbReference type="ARBA" id="ARBA00022692"/>
    </source>
</evidence>
<evidence type="ECO:0000256" key="1">
    <source>
        <dbReference type="ARBA" id="ARBA00004651"/>
    </source>
</evidence>
<evidence type="ECO:0000256" key="6">
    <source>
        <dbReference type="ARBA" id="ARBA00023136"/>
    </source>
</evidence>
<keyword evidence="4 7" id="KW-0812">Transmembrane</keyword>
<comment type="similarity">
    <text evidence="2 7">Belongs to the DedA family.</text>
</comment>
<feature type="transmembrane region" description="Helical" evidence="7">
    <location>
        <begin position="190"/>
        <end position="209"/>
    </location>
</feature>
<dbReference type="PANTHER" id="PTHR30353">
    <property type="entry name" value="INNER MEMBRANE PROTEIN DEDA-RELATED"/>
    <property type="match status" value="1"/>
</dbReference>
<dbReference type="NCBIfam" id="NF008102">
    <property type="entry name" value="PRK10847.1"/>
    <property type="match status" value="1"/>
</dbReference>
<evidence type="ECO:0000256" key="3">
    <source>
        <dbReference type="ARBA" id="ARBA00022475"/>
    </source>
</evidence>
<gene>
    <name evidence="9" type="ORF">Llan_0317</name>
</gene>
<dbReference type="EMBL" id="LNYI01000008">
    <property type="protein sequence ID" value="KTD24755.1"/>
    <property type="molecule type" value="Genomic_DNA"/>
</dbReference>
<evidence type="ECO:0000259" key="8">
    <source>
        <dbReference type="Pfam" id="PF09335"/>
    </source>
</evidence>
<evidence type="ECO:0000256" key="2">
    <source>
        <dbReference type="ARBA" id="ARBA00010792"/>
    </source>
</evidence>
<feature type="transmembrane region" description="Helical" evidence="7">
    <location>
        <begin position="130"/>
        <end position="150"/>
    </location>
</feature>
<dbReference type="Proteomes" id="UP000054869">
    <property type="component" value="Unassembled WGS sequence"/>
</dbReference>
<comment type="caution">
    <text evidence="9">The sequence shown here is derived from an EMBL/GenBank/DDBJ whole genome shotgun (WGS) entry which is preliminary data.</text>
</comment>
<evidence type="ECO:0000313" key="10">
    <source>
        <dbReference type="Proteomes" id="UP000054869"/>
    </source>
</evidence>
<dbReference type="InterPro" id="IPR058127">
    <property type="entry name" value="DedA"/>
</dbReference>
<dbReference type="AlphaFoldDB" id="A0A0W0VXK1"/>